<accession>A0ACC7P2Y7</accession>
<dbReference type="Proteomes" id="UP001631969">
    <property type="component" value="Unassembled WGS sequence"/>
</dbReference>
<reference evidence="1" key="1">
    <citation type="submission" date="2024-12" db="EMBL/GenBank/DDBJ databases">
        <authorList>
            <person name="Wu N."/>
        </authorList>
    </citation>
    <scope>NUCLEOTIDE SEQUENCE</scope>
    <source>
        <strain evidence="1">P15</strain>
    </source>
</reference>
<dbReference type="EMBL" id="JBJURJ010000018">
    <property type="protein sequence ID" value="MFM9331416.1"/>
    <property type="molecule type" value="Genomic_DNA"/>
</dbReference>
<comment type="caution">
    <text evidence="1">The sequence shown here is derived from an EMBL/GenBank/DDBJ whole genome shotgun (WGS) entry which is preliminary data.</text>
</comment>
<protein>
    <submittedName>
        <fullName evidence="1">Glycosyltransferase</fullName>
    </submittedName>
</protein>
<proteinExistence type="predicted"/>
<organism evidence="1 2">
    <name type="scientific">Paenibacillus mesotrionivorans</name>
    <dbReference type="NCBI Taxonomy" id="3160968"/>
    <lineage>
        <taxon>Bacteria</taxon>
        <taxon>Bacillati</taxon>
        <taxon>Bacillota</taxon>
        <taxon>Bacilli</taxon>
        <taxon>Bacillales</taxon>
        <taxon>Paenibacillaceae</taxon>
        <taxon>Paenibacillus</taxon>
    </lineage>
</organism>
<evidence type="ECO:0000313" key="1">
    <source>
        <dbReference type="EMBL" id="MFM9331416.1"/>
    </source>
</evidence>
<gene>
    <name evidence="1" type="ORF">ACI1P1_24275</name>
</gene>
<name>A0ACC7P2Y7_9BACL</name>
<evidence type="ECO:0000313" key="2">
    <source>
        <dbReference type="Proteomes" id="UP001631969"/>
    </source>
</evidence>
<keyword evidence="2" id="KW-1185">Reference proteome</keyword>
<sequence>MTNIPKVFHFVFGLREQTEPFHLSHYMAIQSCIRVNKPDKVYFHYEHLPYGPWWEQIKGSLTLNKIKKDQFMAAYTYGNPSLEAYRYAHISDVSRLQILLVYGGVYADIDTIFIKPIPEELYQYPCVMGHEKADLHAPAAAAAGGSLCNAFIMAEKNASFIQHWLDHIFDEFDGSWSAHSTFLPYRLSQAYPDTIHVEPEQSFFHLDWTREGIRSLFTQNVELPGHVYSLHLWSHLWWNRERTDFTFFHEGRLTPDYIRYGNTTYSRLAKPFLPETAAASPGGYRAERRKALLENIRLFLARRMRKRHA</sequence>